<organism evidence="2 3">
    <name type="scientific">Acetatifactor muris</name>
    <dbReference type="NCBI Taxonomy" id="879566"/>
    <lineage>
        <taxon>Bacteria</taxon>
        <taxon>Bacillati</taxon>
        <taxon>Bacillota</taxon>
        <taxon>Clostridia</taxon>
        <taxon>Lachnospirales</taxon>
        <taxon>Lachnospiraceae</taxon>
        <taxon>Acetatifactor</taxon>
    </lineage>
</organism>
<evidence type="ECO:0000313" key="2">
    <source>
        <dbReference type="EMBL" id="SOY28720.1"/>
    </source>
</evidence>
<feature type="transmembrane region" description="Helical" evidence="1">
    <location>
        <begin position="186"/>
        <end position="207"/>
    </location>
</feature>
<feature type="transmembrane region" description="Helical" evidence="1">
    <location>
        <begin position="228"/>
        <end position="252"/>
    </location>
</feature>
<name>A0A2K4ZE44_9FIRM</name>
<keyword evidence="3" id="KW-1185">Reference proteome</keyword>
<feature type="transmembrane region" description="Helical" evidence="1">
    <location>
        <begin position="95"/>
        <end position="114"/>
    </location>
</feature>
<keyword evidence="1" id="KW-0472">Membrane</keyword>
<dbReference type="EMBL" id="OFSM01000006">
    <property type="protein sequence ID" value="SOY28720.1"/>
    <property type="molecule type" value="Genomic_DNA"/>
</dbReference>
<feature type="transmembrane region" description="Helical" evidence="1">
    <location>
        <begin position="27"/>
        <end position="49"/>
    </location>
</feature>
<dbReference type="RefSeq" id="WP_103238805.1">
    <property type="nucleotide sequence ID" value="NZ_JANJZD010000006.1"/>
</dbReference>
<evidence type="ECO:0000313" key="3">
    <source>
        <dbReference type="Proteomes" id="UP000236311"/>
    </source>
</evidence>
<feature type="transmembrane region" description="Helical" evidence="1">
    <location>
        <begin position="258"/>
        <end position="279"/>
    </location>
</feature>
<accession>A0A2K4ZE44</accession>
<gene>
    <name evidence="2" type="ORF">AMURIS_01431</name>
</gene>
<sequence length="292" mass="32383">MKYITFPWEQLGGFLRSLSLSGSAGNIAAWILFIVTGALPLALCAVLAVRHKIRRADVLLPVLAVVLYAALWFYTNPSYMDLYLSPIPTEGFSRYSLAAAIDCTFLTWLLLRFLHNTEKPERRRLLTGLQILLSLYALILAAGSLWQNGTAFIAARQKMEEMNTAADRMQLNISTVFLMLQALTDLFPAIAEAILLILTAAFIGSFAKAPFGAGTFSLLEKLKKASGQFLILILLTNLGLTLLQLLFSGYILSSSYLLLFPLTEIIVVLGIRLLTLLYLDGKRLKEDNDMII</sequence>
<keyword evidence="1" id="KW-1133">Transmembrane helix</keyword>
<proteinExistence type="predicted"/>
<feature type="transmembrane region" description="Helical" evidence="1">
    <location>
        <begin position="56"/>
        <end position="75"/>
    </location>
</feature>
<reference evidence="2 3" key="1">
    <citation type="submission" date="2018-01" db="EMBL/GenBank/DDBJ databases">
        <authorList>
            <person name="Gaut B.S."/>
            <person name="Morton B.R."/>
            <person name="Clegg M.T."/>
            <person name="Duvall M.R."/>
        </authorList>
    </citation>
    <scope>NUCLEOTIDE SEQUENCE [LARGE SCALE GENOMIC DNA]</scope>
    <source>
        <strain evidence="2">GP69</strain>
    </source>
</reference>
<dbReference type="Proteomes" id="UP000236311">
    <property type="component" value="Unassembled WGS sequence"/>
</dbReference>
<keyword evidence="1" id="KW-0812">Transmembrane</keyword>
<evidence type="ECO:0000256" key="1">
    <source>
        <dbReference type="SAM" id="Phobius"/>
    </source>
</evidence>
<protein>
    <submittedName>
        <fullName evidence="2">Uncharacterized protein</fullName>
    </submittedName>
</protein>
<feature type="transmembrane region" description="Helical" evidence="1">
    <location>
        <begin position="126"/>
        <end position="146"/>
    </location>
</feature>
<dbReference type="AlphaFoldDB" id="A0A2K4ZE44"/>